<accession>A0AA39GK54</accession>
<dbReference type="Proteomes" id="UP001175261">
    <property type="component" value="Unassembled WGS sequence"/>
</dbReference>
<comment type="caution">
    <text evidence="1">The sequence shown here is derived from an EMBL/GenBank/DDBJ whole genome shotgun (WGS) entry which is preliminary data.</text>
</comment>
<reference evidence="1" key="1">
    <citation type="submission" date="2022-10" db="EMBL/GenBank/DDBJ databases">
        <title>Determination and structural analysis of whole genome sequence of Sarocladium strictum F4-1.</title>
        <authorList>
            <person name="Hu L."/>
            <person name="Jiang Y."/>
        </authorList>
    </citation>
    <scope>NUCLEOTIDE SEQUENCE</scope>
    <source>
        <strain evidence="1">F4-1</strain>
    </source>
</reference>
<proteinExistence type="predicted"/>
<dbReference type="AlphaFoldDB" id="A0AA39GK54"/>
<protein>
    <submittedName>
        <fullName evidence="1">Uncharacterized protein</fullName>
    </submittedName>
</protein>
<name>A0AA39GK54_SARSR</name>
<evidence type="ECO:0000313" key="1">
    <source>
        <dbReference type="EMBL" id="KAK0388138.1"/>
    </source>
</evidence>
<dbReference type="EMBL" id="JAPDFR010000003">
    <property type="protein sequence ID" value="KAK0388138.1"/>
    <property type="molecule type" value="Genomic_DNA"/>
</dbReference>
<evidence type="ECO:0000313" key="2">
    <source>
        <dbReference type="Proteomes" id="UP001175261"/>
    </source>
</evidence>
<keyword evidence="2" id="KW-1185">Reference proteome</keyword>
<organism evidence="1 2">
    <name type="scientific">Sarocladium strictum</name>
    <name type="common">Black bundle disease fungus</name>
    <name type="synonym">Acremonium strictum</name>
    <dbReference type="NCBI Taxonomy" id="5046"/>
    <lineage>
        <taxon>Eukaryota</taxon>
        <taxon>Fungi</taxon>
        <taxon>Dikarya</taxon>
        <taxon>Ascomycota</taxon>
        <taxon>Pezizomycotina</taxon>
        <taxon>Sordariomycetes</taxon>
        <taxon>Hypocreomycetidae</taxon>
        <taxon>Hypocreales</taxon>
        <taxon>Sarocladiaceae</taxon>
        <taxon>Sarocladium</taxon>
    </lineage>
</organism>
<gene>
    <name evidence="1" type="ORF">NLU13_4383</name>
</gene>
<sequence length="103" mass="11627">MRHMVPVATRPLVGQVTQVNADQTVSMSGDVRMTFAVQQNPDLARVVHRGCVSVDQVDDCHSRCYAARRRELRRNWSVFRVCALHHNSFGVMLVRKVGVLKAP</sequence>